<dbReference type="EMBL" id="FZNP01000001">
    <property type="protein sequence ID" value="SNR23064.1"/>
    <property type="molecule type" value="Genomic_DNA"/>
</dbReference>
<dbReference type="Proteomes" id="UP000198420">
    <property type="component" value="Unassembled WGS sequence"/>
</dbReference>
<evidence type="ECO:0000313" key="1">
    <source>
        <dbReference type="EMBL" id="SNR23064.1"/>
    </source>
</evidence>
<proteinExistence type="predicted"/>
<gene>
    <name evidence="1" type="ORF">SAMN06265355_10193</name>
</gene>
<evidence type="ECO:0000313" key="2">
    <source>
        <dbReference type="Proteomes" id="UP000198420"/>
    </source>
</evidence>
<reference evidence="2" key="1">
    <citation type="submission" date="2017-06" db="EMBL/GenBank/DDBJ databases">
        <authorList>
            <person name="Varghese N."/>
            <person name="Submissions S."/>
        </authorList>
    </citation>
    <scope>NUCLEOTIDE SEQUENCE [LARGE SCALE GENOMIC DNA]</scope>
    <source>
        <strain evidence="2">DSM 44485</strain>
    </source>
</reference>
<sequence length="265" mass="29052">MSSSTESSTASSTESSTAEVTEFAEGGYRYLAAVFQYSGGVAASPGFAIERVRFRRPLPLAQGLAVVETYLEAIGRPTTAFCACQLRSPSQFSDQQFADFNRNYVQTLERWGVYRDGANPVARTNVCPTTERPATPSLHSFSYTVPTDGESRTFVIAGGAEAPEKGEDYRDAIVRLGDTSLDGLREKMRYVREEQERRLEALGFSWQDAHVVQAYSRHDVGSLAYAELLGRGVGVHGLTLYSASPPVADCEYEMDASTVLREVLL</sequence>
<dbReference type="AlphaFoldDB" id="A0A238UM25"/>
<protein>
    <submittedName>
        <fullName evidence="1">Uncharacterized protein</fullName>
    </submittedName>
</protein>
<keyword evidence="2" id="KW-1185">Reference proteome</keyword>
<name>A0A238UM25_9ACTN</name>
<accession>A0A238UM25</accession>
<organism evidence="1 2">
    <name type="scientific">Actinomadura mexicana</name>
    <dbReference type="NCBI Taxonomy" id="134959"/>
    <lineage>
        <taxon>Bacteria</taxon>
        <taxon>Bacillati</taxon>
        <taxon>Actinomycetota</taxon>
        <taxon>Actinomycetes</taxon>
        <taxon>Streptosporangiales</taxon>
        <taxon>Thermomonosporaceae</taxon>
        <taxon>Actinomadura</taxon>
    </lineage>
</organism>
<dbReference type="RefSeq" id="WP_089309544.1">
    <property type="nucleotide sequence ID" value="NZ_FZNP01000001.1"/>
</dbReference>